<reference evidence="5" key="1">
    <citation type="submission" date="2016-10" db="EMBL/GenBank/DDBJ databases">
        <authorList>
            <person name="Varghese N."/>
            <person name="Submissions S."/>
        </authorList>
    </citation>
    <scope>NUCLEOTIDE SEQUENCE [LARGE SCALE GENOMIC DNA]</scope>
    <source>
        <strain evidence="5">DSM 25811 / CCM 8410 / LMG 26954 / E90</strain>
    </source>
</reference>
<feature type="signal peptide" evidence="2">
    <location>
        <begin position="1"/>
        <end position="27"/>
    </location>
</feature>
<evidence type="ECO:0000256" key="1">
    <source>
        <dbReference type="PROSITE-ProRule" id="PRU01360"/>
    </source>
</evidence>
<evidence type="ECO:0000259" key="3">
    <source>
        <dbReference type="Pfam" id="PF07715"/>
    </source>
</evidence>
<keyword evidence="1" id="KW-0472">Membrane</keyword>
<gene>
    <name evidence="4" type="ORF">SAMN04487894_101544</name>
</gene>
<dbReference type="Gene3D" id="2.170.130.10">
    <property type="entry name" value="TonB-dependent receptor, plug domain"/>
    <property type="match status" value="1"/>
</dbReference>
<dbReference type="NCBIfam" id="TIGR04057">
    <property type="entry name" value="SusC_RagA_signa"/>
    <property type="match status" value="1"/>
</dbReference>
<feature type="domain" description="TonB-dependent receptor plug" evidence="3">
    <location>
        <begin position="123"/>
        <end position="233"/>
    </location>
</feature>
<protein>
    <submittedName>
        <fullName evidence="4">TonB-linked outer membrane protein, SusC/RagA family</fullName>
    </submittedName>
</protein>
<organism evidence="4 5">
    <name type="scientific">Niabella drilacis (strain DSM 25811 / CCM 8410 / CCUG 62505 / LMG 26954 / E90)</name>
    <dbReference type="NCBI Taxonomy" id="1285928"/>
    <lineage>
        <taxon>Bacteria</taxon>
        <taxon>Pseudomonadati</taxon>
        <taxon>Bacteroidota</taxon>
        <taxon>Chitinophagia</taxon>
        <taxon>Chitinophagales</taxon>
        <taxon>Chitinophagaceae</taxon>
        <taxon>Niabella</taxon>
    </lineage>
</organism>
<dbReference type="InterPro" id="IPR012910">
    <property type="entry name" value="Plug_dom"/>
</dbReference>
<sequence>MKKLIATIKITLLSVLMLVCSGMALYAQDPVLVKGTVVSPSGIPIPGASINSANGKNGTVADKTGEYILQVNDKSATITISADGYQRQTVKINPDERMNVILQPDPHHQDEEVDLGYTQQLRKEVSGAVSTVKGAVLERAPVANFTQTLAGRLAGLTTIEVKSELSKASTDLYSRGVHSTQANGPLVVIDGIPVAYKSSESLNYISANEIESVSLLKDASTQAIYGIRGANGVLVITTKRGIKTPLIAKVTFDQSMQEATTRPVFISSAEYAELRNQAAMNDSRPLPFTQQQIEKYKAGNDPAFPNNNWYNMFMKDFALMQRGSVNLTGGNDRVQFYSNVNVMHQGGYFKTDQEKYNPNTNNVWVNYRTNVDMVINKYIKTFVRLAGNVKRERTPGVSNAAVYSSLFNMPPVAFGPVTPKITDSTGKVTDPGKVLATQNADPTYGLLNRSGYWRTTTTNTTSQFGVDADLGFLTKGLKASGIFAYQTNSAGGLNTFQGFERWLRPLDKDTLILLRGENTPLVYGKLNQYYYHLSYKGMLNYARVFGKHAVTGMGYMFFQNLTKANTDAPWLLPYNRFHTGGEITYGYDNRYYAKVDLGYSGSEQYGAAHRYAATPAGSVAWVLSNETFLKSQQWLSLLKLRASYGKAGNDESGLNRYAYLNEIRFGNGGPVQYLQYNIDERTRANPNIGAELLATKNLGIDLGLFHKFSITADIFHERMDNMVVSATGLIPAYQGVPLNDYPMFNTGRFENKGYEISVDYHHAIGPDLKFNIGGMYSYNKNTVVHVNEPVLPDEYVYRHRVEGLPLGQAWVFRIDRSNGNGYFNTQEELNNNTIDYTRVGAPRLGDFKYTDLNKNGKIDDGDAVPVGTGMIPRKVYAFSGGLQYKAVELNVQFQGIGQYTTLEGGAGVWESGYDGIFGSLHRNAWTRERYEQGLSITAPALTLGSSSSMQPTDYVAYDRSYLRLKNVELAYTFPAAAAKLIGAENIRFLLSGQNLVTWDHMKSKDFGPEGSGYTGFPAYRVYNMGVKVTF</sequence>
<dbReference type="SUPFAM" id="SSF56935">
    <property type="entry name" value="Porins"/>
    <property type="match status" value="1"/>
</dbReference>
<dbReference type="OrthoDB" id="9768177at2"/>
<evidence type="ECO:0000313" key="5">
    <source>
        <dbReference type="Proteomes" id="UP000198757"/>
    </source>
</evidence>
<dbReference type="InterPro" id="IPR037066">
    <property type="entry name" value="Plug_dom_sf"/>
</dbReference>
<comment type="subcellular location">
    <subcellularLocation>
        <location evidence="1">Cell outer membrane</location>
        <topology evidence="1">Multi-pass membrane protein</topology>
    </subcellularLocation>
</comment>
<evidence type="ECO:0000256" key="2">
    <source>
        <dbReference type="SAM" id="SignalP"/>
    </source>
</evidence>
<name>A0A1G6JIB9_NIADE</name>
<keyword evidence="1" id="KW-1134">Transmembrane beta strand</keyword>
<dbReference type="Proteomes" id="UP000198757">
    <property type="component" value="Unassembled WGS sequence"/>
</dbReference>
<accession>A0A1G6JIB9</accession>
<dbReference type="Pfam" id="PF07715">
    <property type="entry name" value="Plug"/>
    <property type="match status" value="1"/>
</dbReference>
<dbReference type="Pfam" id="PF13715">
    <property type="entry name" value="CarbopepD_reg_2"/>
    <property type="match status" value="1"/>
</dbReference>
<dbReference type="GO" id="GO:0009279">
    <property type="term" value="C:cell outer membrane"/>
    <property type="evidence" value="ECO:0007669"/>
    <property type="project" value="UniProtKB-SubCell"/>
</dbReference>
<dbReference type="EMBL" id="FMZO01000001">
    <property type="protein sequence ID" value="SDC18388.1"/>
    <property type="molecule type" value="Genomic_DNA"/>
</dbReference>
<dbReference type="SUPFAM" id="SSF49464">
    <property type="entry name" value="Carboxypeptidase regulatory domain-like"/>
    <property type="match status" value="1"/>
</dbReference>
<dbReference type="PROSITE" id="PS52016">
    <property type="entry name" value="TONB_DEPENDENT_REC_3"/>
    <property type="match status" value="1"/>
</dbReference>
<keyword evidence="2" id="KW-0732">Signal</keyword>
<proteinExistence type="inferred from homology"/>
<dbReference type="InterPro" id="IPR023996">
    <property type="entry name" value="TonB-dep_OMP_SusC/RagA"/>
</dbReference>
<keyword evidence="5" id="KW-1185">Reference proteome</keyword>
<keyword evidence="1" id="KW-0812">Transmembrane</keyword>
<dbReference type="RefSeq" id="WP_090388466.1">
    <property type="nucleotide sequence ID" value="NZ_FMZO01000001.1"/>
</dbReference>
<feature type="chain" id="PRO_5011597034" evidence="2">
    <location>
        <begin position="28"/>
        <end position="1030"/>
    </location>
</feature>
<dbReference type="InterPro" id="IPR023997">
    <property type="entry name" value="TonB-dep_OMP_SusC/RagA_CS"/>
</dbReference>
<dbReference type="AlphaFoldDB" id="A0A1G6JIB9"/>
<dbReference type="InterPro" id="IPR008969">
    <property type="entry name" value="CarboxyPept-like_regulatory"/>
</dbReference>
<dbReference type="InterPro" id="IPR039426">
    <property type="entry name" value="TonB-dep_rcpt-like"/>
</dbReference>
<evidence type="ECO:0000313" key="4">
    <source>
        <dbReference type="EMBL" id="SDC18388.1"/>
    </source>
</evidence>
<dbReference type="Gene3D" id="2.60.40.1120">
    <property type="entry name" value="Carboxypeptidase-like, regulatory domain"/>
    <property type="match status" value="1"/>
</dbReference>
<keyword evidence="1" id="KW-0998">Cell outer membrane</keyword>
<dbReference type="NCBIfam" id="TIGR04056">
    <property type="entry name" value="OMP_RagA_SusC"/>
    <property type="match status" value="1"/>
</dbReference>
<keyword evidence="1" id="KW-0813">Transport</keyword>
<comment type="similarity">
    <text evidence="1">Belongs to the TonB-dependent receptor family.</text>
</comment>
<dbReference type="STRING" id="1285928.SAMN04487894_101544"/>